<gene>
    <name evidence="3" type="ORF">CAPTEDRAFT_221804</name>
</gene>
<feature type="chain" id="PRO_5008787918" description="Reelin domain-containing protein" evidence="1">
    <location>
        <begin position="17"/>
        <end position="202"/>
    </location>
</feature>
<dbReference type="EMBL" id="KB302492">
    <property type="protein sequence ID" value="ELU04271.1"/>
    <property type="molecule type" value="Genomic_DNA"/>
</dbReference>
<protein>
    <recommendedName>
        <fullName evidence="2">Reelin domain-containing protein</fullName>
    </recommendedName>
</protein>
<dbReference type="PANTHER" id="PTHR45828:SF45">
    <property type="entry name" value="REELIN DOMAIN-CONTAINING PROTEIN"/>
    <property type="match status" value="1"/>
</dbReference>
<dbReference type="OMA" id="AITFNWI"/>
<dbReference type="EnsemblMetazoa" id="CapteT221804">
    <property type="protein sequence ID" value="CapteP221804"/>
    <property type="gene ID" value="CapteG221804"/>
</dbReference>
<dbReference type="InterPro" id="IPR002861">
    <property type="entry name" value="Reeler_dom"/>
</dbReference>
<dbReference type="Proteomes" id="UP000014760">
    <property type="component" value="Unassembled WGS sequence"/>
</dbReference>
<feature type="signal peptide" evidence="1">
    <location>
        <begin position="1"/>
        <end position="16"/>
    </location>
</feature>
<dbReference type="PROSITE" id="PS51019">
    <property type="entry name" value="REELIN"/>
    <property type="match status" value="1"/>
</dbReference>
<dbReference type="EMBL" id="AMQN01008223">
    <property type="status" value="NOT_ANNOTATED_CDS"/>
    <property type="molecule type" value="Genomic_DNA"/>
</dbReference>
<dbReference type="Pfam" id="PF02014">
    <property type="entry name" value="Reeler"/>
    <property type="match status" value="1"/>
</dbReference>
<dbReference type="Gene3D" id="2.60.40.4060">
    <property type="entry name" value="Reeler domain"/>
    <property type="match status" value="1"/>
</dbReference>
<dbReference type="GO" id="GO:0016020">
    <property type="term" value="C:membrane"/>
    <property type="evidence" value="ECO:0007669"/>
    <property type="project" value="TreeGrafter"/>
</dbReference>
<evidence type="ECO:0000313" key="3">
    <source>
        <dbReference type="EMBL" id="ELU04271.1"/>
    </source>
</evidence>
<accession>R7UDT3</accession>
<name>R7UDT3_CAPTE</name>
<keyword evidence="5" id="KW-1185">Reference proteome</keyword>
<reference evidence="5" key="1">
    <citation type="submission" date="2012-12" db="EMBL/GenBank/DDBJ databases">
        <authorList>
            <person name="Hellsten U."/>
            <person name="Grimwood J."/>
            <person name="Chapman J.A."/>
            <person name="Shapiro H."/>
            <person name="Aerts A."/>
            <person name="Otillar R.P."/>
            <person name="Terry A.Y."/>
            <person name="Boore J.L."/>
            <person name="Simakov O."/>
            <person name="Marletaz F."/>
            <person name="Cho S.-J."/>
            <person name="Edsinger-Gonzales E."/>
            <person name="Havlak P."/>
            <person name="Kuo D.-H."/>
            <person name="Larsson T."/>
            <person name="Lv J."/>
            <person name="Arendt D."/>
            <person name="Savage R."/>
            <person name="Osoegawa K."/>
            <person name="de Jong P."/>
            <person name="Lindberg D.R."/>
            <person name="Seaver E.C."/>
            <person name="Weisblat D.A."/>
            <person name="Putnam N.H."/>
            <person name="Grigoriev I.V."/>
            <person name="Rokhsar D.S."/>
        </authorList>
    </citation>
    <scope>NUCLEOTIDE SEQUENCE</scope>
    <source>
        <strain evidence="5">I ESC-2004</strain>
    </source>
</reference>
<dbReference type="EMBL" id="AMQN01008224">
    <property type="status" value="NOT_ANNOTATED_CDS"/>
    <property type="molecule type" value="Genomic_DNA"/>
</dbReference>
<dbReference type="PANTHER" id="PTHR45828">
    <property type="entry name" value="CYTOCHROME B561/FERRIC REDUCTASE TRANSMEMBRANE"/>
    <property type="match status" value="1"/>
</dbReference>
<dbReference type="AlphaFoldDB" id="R7UDT3"/>
<keyword evidence="1" id="KW-0732">Signal</keyword>
<organism evidence="3">
    <name type="scientific">Capitella teleta</name>
    <name type="common">Polychaete worm</name>
    <dbReference type="NCBI Taxonomy" id="283909"/>
    <lineage>
        <taxon>Eukaryota</taxon>
        <taxon>Metazoa</taxon>
        <taxon>Spiralia</taxon>
        <taxon>Lophotrochozoa</taxon>
        <taxon>Annelida</taxon>
        <taxon>Polychaeta</taxon>
        <taxon>Sedentaria</taxon>
        <taxon>Scolecida</taxon>
        <taxon>Capitellidae</taxon>
        <taxon>Capitella</taxon>
    </lineage>
</organism>
<feature type="domain" description="Reelin" evidence="2">
    <location>
        <begin position="11"/>
        <end position="187"/>
    </location>
</feature>
<evidence type="ECO:0000313" key="5">
    <source>
        <dbReference type="Proteomes" id="UP000014760"/>
    </source>
</evidence>
<dbReference type="InterPro" id="IPR051237">
    <property type="entry name" value="Ferric-chelate_Red/DefProt"/>
</dbReference>
<dbReference type="OrthoDB" id="2419613at2759"/>
<evidence type="ECO:0000313" key="4">
    <source>
        <dbReference type="EnsemblMetazoa" id="CapteP221804"/>
    </source>
</evidence>
<dbReference type="CDD" id="cd08544">
    <property type="entry name" value="Reeler"/>
    <property type="match status" value="1"/>
</dbReference>
<dbReference type="STRING" id="283909.R7UDT3"/>
<evidence type="ECO:0000259" key="2">
    <source>
        <dbReference type="PROSITE" id="PS51019"/>
    </source>
</evidence>
<evidence type="ECO:0000256" key="1">
    <source>
        <dbReference type="SAM" id="SignalP"/>
    </source>
</evidence>
<dbReference type="InterPro" id="IPR042307">
    <property type="entry name" value="Reeler_sf"/>
</dbReference>
<reference evidence="3 5" key="2">
    <citation type="journal article" date="2013" name="Nature">
        <title>Insights into bilaterian evolution from three spiralian genomes.</title>
        <authorList>
            <person name="Simakov O."/>
            <person name="Marletaz F."/>
            <person name="Cho S.J."/>
            <person name="Edsinger-Gonzales E."/>
            <person name="Havlak P."/>
            <person name="Hellsten U."/>
            <person name="Kuo D.H."/>
            <person name="Larsson T."/>
            <person name="Lv J."/>
            <person name="Arendt D."/>
            <person name="Savage R."/>
            <person name="Osoegawa K."/>
            <person name="de Jong P."/>
            <person name="Grimwood J."/>
            <person name="Chapman J.A."/>
            <person name="Shapiro H."/>
            <person name="Aerts A."/>
            <person name="Otillar R.P."/>
            <person name="Terry A.Y."/>
            <person name="Boore J.L."/>
            <person name="Grigoriev I.V."/>
            <person name="Lindberg D.R."/>
            <person name="Seaver E.C."/>
            <person name="Weisblat D.A."/>
            <person name="Putnam N.H."/>
            <person name="Rokhsar D.S."/>
        </authorList>
    </citation>
    <scope>NUCLEOTIDE SEQUENCE</scope>
    <source>
        <strain evidence="3 5">I ESC-2004</strain>
    </source>
</reference>
<sequence>MKSIVAVLLMATACAAYKAGPPLSRCNTMMPKHGNATSQGLDTLDANFRVTTDTPCFKEGTQVIVTITNVASNVYFEGFFVQAREVGKTNHSHGEFDKALNYPREFEGNVQTIDCFGNAKSAIGHKGAEHQTMAPLSWIAPSGLTEDIEFVSTIVFHKETFWTDIKTPIKYDASCNPTGSAARISGVAGFVAAVMLIIQSLL</sequence>
<proteinExistence type="predicted"/>
<reference evidence="4" key="3">
    <citation type="submission" date="2015-06" db="UniProtKB">
        <authorList>
            <consortium name="EnsemblMetazoa"/>
        </authorList>
    </citation>
    <scope>IDENTIFICATION</scope>
</reference>
<dbReference type="HOGENOM" id="CLU_091827_2_0_1"/>